<sequence>LQSNVPDRSFHLVVPVLAGCLRRCLPSTLPLIASHCPQSPIDWCCKAVNGSRPPHYPNPTAAILSYCYDAITKTTR</sequence>
<feature type="non-terminal residue" evidence="1">
    <location>
        <position position="1"/>
    </location>
</feature>
<proteinExistence type="predicted"/>
<comment type="caution">
    <text evidence="1">The sequence shown here is derived from an EMBL/GenBank/DDBJ whole genome shotgun (WGS) entry which is preliminary data.</text>
</comment>
<organism evidence="1 2">
    <name type="scientific">Pseudoneurospora amorphoporcata</name>
    <dbReference type="NCBI Taxonomy" id="241081"/>
    <lineage>
        <taxon>Eukaryota</taxon>
        <taxon>Fungi</taxon>
        <taxon>Dikarya</taxon>
        <taxon>Ascomycota</taxon>
        <taxon>Pezizomycotina</taxon>
        <taxon>Sordariomycetes</taxon>
        <taxon>Sordariomycetidae</taxon>
        <taxon>Sordariales</taxon>
        <taxon>Sordariaceae</taxon>
        <taxon>Pseudoneurospora</taxon>
    </lineage>
</organism>
<name>A0AAN6SER2_9PEZI</name>
<keyword evidence="2" id="KW-1185">Reference proteome</keyword>
<evidence type="ECO:0000313" key="1">
    <source>
        <dbReference type="EMBL" id="KAK3950914.1"/>
    </source>
</evidence>
<gene>
    <name evidence="1" type="ORF">QBC32DRAFT_216196</name>
</gene>
<reference evidence="1" key="2">
    <citation type="submission" date="2023-06" db="EMBL/GenBank/DDBJ databases">
        <authorList>
            <consortium name="Lawrence Berkeley National Laboratory"/>
            <person name="Mondo S.J."/>
            <person name="Hensen N."/>
            <person name="Bonometti L."/>
            <person name="Westerberg I."/>
            <person name="Brannstrom I.O."/>
            <person name="Guillou S."/>
            <person name="Cros-Aarteil S."/>
            <person name="Calhoun S."/>
            <person name="Haridas S."/>
            <person name="Kuo A."/>
            <person name="Pangilinan J."/>
            <person name="Riley R."/>
            <person name="Labutti K."/>
            <person name="Andreopoulos B."/>
            <person name="Lipzen A."/>
            <person name="Chen C."/>
            <person name="Yanf M."/>
            <person name="Daum C."/>
            <person name="Ng V."/>
            <person name="Clum A."/>
            <person name="Steindorff A."/>
            <person name="Ohm R."/>
            <person name="Martin F."/>
            <person name="Silar P."/>
            <person name="Natvig D."/>
            <person name="Lalanne C."/>
            <person name="Gautier V."/>
            <person name="Ament-Velasquez S.L."/>
            <person name="Kruys A."/>
            <person name="Hutchinson M.I."/>
            <person name="Powell A.J."/>
            <person name="Barry K."/>
            <person name="Miller A.N."/>
            <person name="Grigoriev I.V."/>
            <person name="Debuchy R."/>
            <person name="Gladieux P."/>
            <person name="Thoren M.H."/>
            <person name="Johannesson H."/>
        </authorList>
    </citation>
    <scope>NUCLEOTIDE SEQUENCE</scope>
    <source>
        <strain evidence="1">CBS 626.80</strain>
    </source>
</reference>
<protein>
    <submittedName>
        <fullName evidence="1">Uncharacterized protein</fullName>
    </submittedName>
</protein>
<reference evidence="1" key="1">
    <citation type="journal article" date="2023" name="Mol. Phylogenet. Evol.">
        <title>Genome-scale phylogeny and comparative genomics of the fungal order Sordariales.</title>
        <authorList>
            <person name="Hensen N."/>
            <person name="Bonometti L."/>
            <person name="Westerberg I."/>
            <person name="Brannstrom I.O."/>
            <person name="Guillou S."/>
            <person name="Cros-Aarteil S."/>
            <person name="Calhoun S."/>
            <person name="Haridas S."/>
            <person name="Kuo A."/>
            <person name="Mondo S."/>
            <person name="Pangilinan J."/>
            <person name="Riley R."/>
            <person name="LaButti K."/>
            <person name="Andreopoulos B."/>
            <person name="Lipzen A."/>
            <person name="Chen C."/>
            <person name="Yan M."/>
            <person name="Daum C."/>
            <person name="Ng V."/>
            <person name="Clum A."/>
            <person name="Steindorff A."/>
            <person name="Ohm R.A."/>
            <person name="Martin F."/>
            <person name="Silar P."/>
            <person name="Natvig D.O."/>
            <person name="Lalanne C."/>
            <person name="Gautier V."/>
            <person name="Ament-Velasquez S.L."/>
            <person name="Kruys A."/>
            <person name="Hutchinson M.I."/>
            <person name="Powell A.J."/>
            <person name="Barry K."/>
            <person name="Miller A.N."/>
            <person name="Grigoriev I.V."/>
            <person name="Debuchy R."/>
            <person name="Gladieux P."/>
            <person name="Hiltunen Thoren M."/>
            <person name="Johannesson H."/>
        </authorList>
    </citation>
    <scope>NUCLEOTIDE SEQUENCE</scope>
    <source>
        <strain evidence="1">CBS 626.80</strain>
    </source>
</reference>
<dbReference type="Proteomes" id="UP001303222">
    <property type="component" value="Unassembled WGS sequence"/>
</dbReference>
<evidence type="ECO:0000313" key="2">
    <source>
        <dbReference type="Proteomes" id="UP001303222"/>
    </source>
</evidence>
<accession>A0AAN6SER2</accession>
<dbReference type="EMBL" id="MU859162">
    <property type="protein sequence ID" value="KAK3950914.1"/>
    <property type="molecule type" value="Genomic_DNA"/>
</dbReference>
<dbReference type="AlphaFoldDB" id="A0AAN6SER2"/>